<dbReference type="Proteomes" id="UP000284543">
    <property type="component" value="Unassembled WGS sequence"/>
</dbReference>
<dbReference type="AlphaFoldDB" id="A0A412Z9M3"/>
<comment type="caution">
    <text evidence="1">The sequence shown here is derived from an EMBL/GenBank/DDBJ whole genome shotgun (WGS) entry which is preliminary data.</text>
</comment>
<gene>
    <name evidence="2" type="ORF">DW839_10385</name>
    <name evidence="1" type="ORF">DWW02_09375</name>
</gene>
<evidence type="ECO:0000313" key="4">
    <source>
        <dbReference type="Proteomes" id="UP000284543"/>
    </source>
</evidence>
<dbReference type="RefSeq" id="WP_002568747.1">
    <property type="nucleotide sequence ID" value="NZ_CABKUK010000004.1"/>
</dbReference>
<organism evidence="1 4">
    <name type="scientific">Enterocloster bolteae</name>
    <dbReference type="NCBI Taxonomy" id="208479"/>
    <lineage>
        <taxon>Bacteria</taxon>
        <taxon>Bacillati</taxon>
        <taxon>Bacillota</taxon>
        <taxon>Clostridia</taxon>
        <taxon>Lachnospirales</taxon>
        <taxon>Lachnospiraceae</taxon>
        <taxon>Enterocloster</taxon>
    </lineage>
</organism>
<sequence>MCFRTSQRRTEDEKKTDLKQAIFYVICAAVIISKPTTVSASNEQTAVEDTGEQQPSLRQEIPKLKKENWVNQTA</sequence>
<dbReference type="EMBL" id="QRZM01000003">
    <property type="protein sequence ID" value="RGV76763.1"/>
    <property type="molecule type" value="Genomic_DNA"/>
</dbReference>
<dbReference type="Proteomes" id="UP000283975">
    <property type="component" value="Unassembled WGS sequence"/>
</dbReference>
<dbReference type="KEGG" id="cbol:CGC65_23360"/>
<protein>
    <submittedName>
        <fullName evidence="1">Uncharacterized protein</fullName>
    </submittedName>
</protein>
<reference evidence="3 4" key="1">
    <citation type="submission" date="2018-08" db="EMBL/GenBank/DDBJ databases">
        <title>A genome reference for cultivated species of the human gut microbiota.</title>
        <authorList>
            <person name="Zou Y."/>
            <person name="Xue W."/>
            <person name="Luo G."/>
        </authorList>
    </citation>
    <scope>NUCLEOTIDE SEQUENCE [LARGE SCALE GENOMIC DNA]</scope>
    <source>
        <strain evidence="1 4">AF14-18</strain>
        <strain evidence="2 3">AM35-14</strain>
    </source>
</reference>
<evidence type="ECO:0000313" key="3">
    <source>
        <dbReference type="Proteomes" id="UP000283975"/>
    </source>
</evidence>
<proteinExistence type="predicted"/>
<evidence type="ECO:0000313" key="2">
    <source>
        <dbReference type="EMBL" id="RHC56343.1"/>
    </source>
</evidence>
<evidence type="ECO:0000313" key="1">
    <source>
        <dbReference type="EMBL" id="RGV76763.1"/>
    </source>
</evidence>
<dbReference type="EMBL" id="QSHZ01000009">
    <property type="protein sequence ID" value="RHC56343.1"/>
    <property type="molecule type" value="Genomic_DNA"/>
</dbReference>
<name>A0A412Z9M3_9FIRM</name>
<accession>A0A412Z9M3</accession>